<reference evidence="1" key="2">
    <citation type="journal article" date="2015" name="Data Brief">
        <title>Shoot transcriptome of the giant reed, Arundo donax.</title>
        <authorList>
            <person name="Barrero R.A."/>
            <person name="Guerrero F.D."/>
            <person name="Moolhuijzen P."/>
            <person name="Goolsby J.A."/>
            <person name="Tidwell J."/>
            <person name="Bellgard S.E."/>
            <person name="Bellgard M.I."/>
        </authorList>
    </citation>
    <scope>NUCLEOTIDE SEQUENCE</scope>
    <source>
        <tissue evidence="1">Shoot tissue taken approximately 20 cm above the soil surface</tissue>
    </source>
</reference>
<sequence>MPTTTPPTSPRRHHHRMPDRRFRMCRADFTSSFDFLS</sequence>
<organism evidence="1">
    <name type="scientific">Arundo donax</name>
    <name type="common">Giant reed</name>
    <name type="synonym">Donax arundinaceus</name>
    <dbReference type="NCBI Taxonomy" id="35708"/>
    <lineage>
        <taxon>Eukaryota</taxon>
        <taxon>Viridiplantae</taxon>
        <taxon>Streptophyta</taxon>
        <taxon>Embryophyta</taxon>
        <taxon>Tracheophyta</taxon>
        <taxon>Spermatophyta</taxon>
        <taxon>Magnoliopsida</taxon>
        <taxon>Liliopsida</taxon>
        <taxon>Poales</taxon>
        <taxon>Poaceae</taxon>
        <taxon>PACMAD clade</taxon>
        <taxon>Arundinoideae</taxon>
        <taxon>Arundineae</taxon>
        <taxon>Arundo</taxon>
    </lineage>
</organism>
<dbReference type="AlphaFoldDB" id="A0A0A9FWN4"/>
<name>A0A0A9FWN4_ARUDO</name>
<proteinExistence type="predicted"/>
<dbReference type="EMBL" id="GBRH01181229">
    <property type="protein sequence ID" value="JAE16667.1"/>
    <property type="molecule type" value="Transcribed_RNA"/>
</dbReference>
<protein>
    <submittedName>
        <fullName evidence="1">Uncharacterized protein</fullName>
    </submittedName>
</protein>
<evidence type="ECO:0000313" key="1">
    <source>
        <dbReference type="EMBL" id="JAE16667.1"/>
    </source>
</evidence>
<reference evidence="1" key="1">
    <citation type="submission" date="2014-09" db="EMBL/GenBank/DDBJ databases">
        <authorList>
            <person name="Magalhaes I.L.F."/>
            <person name="Oliveira U."/>
            <person name="Santos F.R."/>
            <person name="Vidigal T.H.D.A."/>
            <person name="Brescovit A.D."/>
            <person name="Santos A.J."/>
        </authorList>
    </citation>
    <scope>NUCLEOTIDE SEQUENCE</scope>
    <source>
        <tissue evidence="1">Shoot tissue taken approximately 20 cm above the soil surface</tissue>
    </source>
</reference>
<accession>A0A0A9FWN4</accession>